<dbReference type="InterPro" id="IPR014044">
    <property type="entry name" value="CAP_dom"/>
</dbReference>
<dbReference type="Gene3D" id="3.40.33.10">
    <property type="entry name" value="CAP"/>
    <property type="match status" value="1"/>
</dbReference>
<dbReference type="InterPro" id="IPR035940">
    <property type="entry name" value="CAP_sf"/>
</dbReference>
<sequence length="337" mass="37914">MLQMVWDDELAVVAQKWAENCNFNHDCNDCRAVEHFAVGQNLVLQTAMCQGYGCREDTQTEPNWQKMIKGLYEEVTYYHKDWMWSFEDLPGPLTGHFTQMIWSRSWRIGCGYTSFKEGSTYKNFYVCNYGPAGNTGKQPVYEKGEPCSACPINSCCGSSCRGGISYPGLCKMLDPNIPPEYRRPSNLFFCGVSLSDIDCQAIVTGHNNWKNIKSVGGNYDSIVLDGGESTILSFNKPIVPNKNSFCLVIKFRKGLLDDSKGDKSSFKANFKMEDSFASALSLQSHSTNFNDYRIHLQWGSRTELALTFSVPRGASKHILDIREISAYDGSCDYVNES</sequence>
<proteinExistence type="predicted"/>
<comment type="caution">
    <text evidence="2">The sequence shown here is derived from an EMBL/GenBank/DDBJ whole genome shotgun (WGS) entry which is preliminary data.</text>
</comment>
<keyword evidence="3" id="KW-1185">Reference proteome</keyword>
<accession>A0AAV1YQI8</accession>
<dbReference type="Pfam" id="PF00188">
    <property type="entry name" value="CAP"/>
    <property type="match status" value="1"/>
</dbReference>
<protein>
    <recommendedName>
        <fullName evidence="1">SCP domain-containing protein</fullName>
    </recommendedName>
</protein>
<evidence type="ECO:0000313" key="2">
    <source>
        <dbReference type="EMBL" id="CAL1261179.1"/>
    </source>
</evidence>
<dbReference type="AlphaFoldDB" id="A0AAV1YQI8"/>
<dbReference type="SMART" id="SM00198">
    <property type="entry name" value="SCP"/>
    <property type="match status" value="1"/>
</dbReference>
<gene>
    <name evidence="2" type="ORF">LARSCL_LOCUS246</name>
</gene>
<dbReference type="PANTHER" id="PTHR10334">
    <property type="entry name" value="CYSTEINE-RICH SECRETORY PROTEIN-RELATED"/>
    <property type="match status" value="1"/>
</dbReference>
<reference evidence="2 3" key="1">
    <citation type="submission" date="2024-04" db="EMBL/GenBank/DDBJ databases">
        <authorList>
            <person name="Rising A."/>
            <person name="Reimegard J."/>
            <person name="Sonavane S."/>
            <person name="Akerstrom W."/>
            <person name="Nylinder S."/>
            <person name="Hedman E."/>
            <person name="Kallberg Y."/>
        </authorList>
    </citation>
    <scope>NUCLEOTIDE SEQUENCE [LARGE SCALE GENOMIC DNA]</scope>
</reference>
<organism evidence="2 3">
    <name type="scientific">Larinioides sclopetarius</name>
    <dbReference type="NCBI Taxonomy" id="280406"/>
    <lineage>
        <taxon>Eukaryota</taxon>
        <taxon>Metazoa</taxon>
        <taxon>Ecdysozoa</taxon>
        <taxon>Arthropoda</taxon>
        <taxon>Chelicerata</taxon>
        <taxon>Arachnida</taxon>
        <taxon>Araneae</taxon>
        <taxon>Araneomorphae</taxon>
        <taxon>Entelegynae</taxon>
        <taxon>Araneoidea</taxon>
        <taxon>Araneidae</taxon>
        <taxon>Larinioides</taxon>
    </lineage>
</organism>
<dbReference type="Proteomes" id="UP001497382">
    <property type="component" value="Unassembled WGS sequence"/>
</dbReference>
<dbReference type="SUPFAM" id="SSF55797">
    <property type="entry name" value="PR-1-like"/>
    <property type="match status" value="1"/>
</dbReference>
<dbReference type="GO" id="GO:0005576">
    <property type="term" value="C:extracellular region"/>
    <property type="evidence" value="ECO:0007669"/>
    <property type="project" value="InterPro"/>
</dbReference>
<dbReference type="InterPro" id="IPR001283">
    <property type="entry name" value="CRISP-related"/>
</dbReference>
<dbReference type="InterPro" id="IPR018244">
    <property type="entry name" value="Allrgn_V5/Tpx1_CS"/>
</dbReference>
<evidence type="ECO:0000313" key="3">
    <source>
        <dbReference type="Proteomes" id="UP001497382"/>
    </source>
</evidence>
<name>A0AAV1YQI8_9ARAC</name>
<dbReference type="CDD" id="cd05380">
    <property type="entry name" value="CAP_euk"/>
    <property type="match status" value="1"/>
</dbReference>
<dbReference type="PROSITE" id="PS01009">
    <property type="entry name" value="CRISP_1"/>
    <property type="match status" value="1"/>
</dbReference>
<feature type="domain" description="SCP" evidence="1">
    <location>
        <begin position="1"/>
        <end position="137"/>
    </location>
</feature>
<dbReference type="PRINTS" id="PR00837">
    <property type="entry name" value="V5TPXLIKE"/>
</dbReference>
<dbReference type="EMBL" id="CAXIEN010000001">
    <property type="protein sequence ID" value="CAL1261179.1"/>
    <property type="molecule type" value="Genomic_DNA"/>
</dbReference>
<evidence type="ECO:0000259" key="1">
    <source>
        <dbReference type="SMART" id="SM00198"/>
    </source>
</evidence>